<dbReference type="PROSITE" id="PS00138">
    <property type="entry name" value="SUBTILASE_SER"/>
    <property type="match status" value="1"/>
</dbReference>
<keyword evidence="8" id="KW-1133">Transmembrane helix</keyword>
<accession>D9PZ38</accession>
<dbReference type="SUPFAM" id="SSF52743">
    <property type="entry name" value="Subtilisin-like"/>
    <property type="match status" value="1"/>
</dbReference>
<keyword evidence="4" id="KW-0378">Hydrolase</keyword>
<evidence type="ECO:0000256" key="1">
    <source>
        <dbReference type="ARBA" id="ARBA00001913"/>
    </source>
</evidence>
<evidence type="ECO:0000313" key="10">
    <source>
        <dbReference type="EMBL" id="ADL19825.1"/>
    </source>
</evidence>
<organism evidence="10 11">
    <name type="scientific">Acidilobus saccharovorans (strain DSM 16705 / JCM 18335 / VKM B-2471 / 345-15)</name>
    <dbReference type="NCBI Taxonomy" id="666510"/>
    <lineage>
        <taxon>Archaea</taxon>
        <taxon>Thermoproteota</taxon>
        <taxon>Thermoprotei</taxon>
        <taxon>Acidilobales</taxon>
        <taxon>Acidilobaceae</taxon>
        <taxon>Acidilobus</taxon>
    </lineage>
</organism>
<evidence type="ECO:0000256" key="6">
    <source>
        <dbReference type="ARBA" id="ARBA00022837"/>
    </source>
</evidence>
<dbReference type="InterPro" id="IPR023828">
    <property type="entry name" value="Peptidase_S8_Ser-AS"/>
</dbReference>
<keyword evidence="5" id="KW-0720">Serine protease</keyword>
<keyword evidence="6" id="KW-0106">Calcium</keyword>
<evidence type="ECO:0000256" key="4">
    <source>
        <dbReference type="ARBA" id="ARBA00022801"/>
    </source>
</evidence>
<dbReference type="PROSITE" id="PS51892">
    <property type="entry name" value="SUBTILASE"/>
    <property type="match status" value="1"/>
</dbReference>
<keyword evidence="8" id="KW-0472">Membrane</keyword>
<keyword evidence="3" id="KW-0479">Metal-binding</keyword>
<keyword evidence="11" id="KW-1185">Reference proteome</keyword>
<dbReference type="InterPro" id="IPR000209">
    <property type="entry name" value="Peptidase_S8/S53_dom"/>
</dbReference>
<dbReference type="Proteomes" id="UP000000346">
    <property type="component" value="Chromosome"/>
</dbReference>
<comment type="cofactor">
    <cofactor evidence="1">
        <name>Ca(2+)</name>
        <dbReference type="ChEBI" id="CHEBI:29108"/>
    </cofactor>
</comment>
<evidence type="ECO:0000256" key="3">
    <source>
        <dbReference type="ARBA" id="ARBA00022723"/>
    </source>
</evidence>
<dbReference type="InParanoid" id="D9PZ38"/>
<reference evidence="10 11" key="1">
    <citation type="journal article" date="2010" name="Appl. Environ. Microbiol.">
        <title>The genome sequence of the crenarchaeon Acidilobus saccharovorans supports a new order, Acidilobales, and suggests an important ecological role in terrestrial acidic hot springs.</title>
        <authorList>
            <person name="Mardanov A.V."/>
            <person name="Svetlitchnyi V.A."/>
            <person name="Beletsky A.V."/>
            <person name="Prokofeva M.I."/>
            <person name="Bonch-Osmolovskaya E.A."/>
            <person name="Ravin N.V."/>
            <person name="Skryabin K.G."/>
        </authorList>
    </citation>
    <scope>NUCLEOTIDE SEQUENCE [LARGE SCALE GENOMIC DNA]</scope>
    <source>
        <strain evidence="11">DSM 16705 / JCM 18335 / VKM B-2471 / 345-15</strain>
    </source>
</reference>
<keyword evidence="8" id="KW-0812">Transmembrane</keyword>
<evidence type="ECO:0000256" key="2">
    <source>
        <dbReference type="ARBA" id="ARBA00022670"/>
    </source>
</evidence>
<dbReference type="InterPro" id="IPR030400">
    <property type="entry name" value="Sedolisin_dom"/>
</dbReference>
<dbReference type="InterPro" id="IPR015366">
    <property type="entry name" value="S53_propep"/>
</dbReference>
<feature type="transmembrane region" description="Helical" evidence="8">
    <location>
        <begin position="1261"/>
        <end position="1283"/>
    </location>
</feature>
<feature type="domain" description="Peptidase S53" evidence="9">
    <location>
        <begin position="221"/>
        <end position="583"/>
    </location>
</feature>
<proteinExistence type="predicted"/>
<dbReference type="SUPFAM" id="SSF54897">
    <property type="entry name" value="Protease propeptides/inhibitors"/>
    <property type="match status" value="1"/>
</dbReference>
<protein>
    <submittedName>
        <fullName evidence="10">Protease related protein</fullName>
    </submittedName>
</protein>
<dbReference type="CDD" id="cd11377">
    <property type="entry name" value="Pro-peptidase_S53"/>
    <property type="match status" value="1"/>
</dbReference>
<dbReference type="GO" id="GO:0008240">
    <property type="term" value="F:tripeptidyl-peptidase activity"/>
    <property type="evidence" value="ECO:0007669"/>
    <property type="project" value="TreeGrafter"/>
</dbReference>
<dbReference type="PANTHER" id="PTHR14218:SF15">
    <property type="entry name" value="TRIPEPTIDYL-PEPTIDASE 1"/>
    <property type="match status" value="1"/>
</dbReference>
<dbReference type="InterPro" id="IPR050819">
    <property type="entry name" value="Tripeptidyl-peptidase_I"/>
</dbReference>
<dbReference type="STRING" id="666510.ASAC_1420"/>
<dbReference type="GO" id="GO:0004252">
    <property type="term" value="F:serine-type endopeptidase activity"/>
    <property type="evidence" value="ECO:0007669"/>
    <property type="project" value="InterPro"/>
</dbReference>
<dbReference type="CDD" id="cd04056">
    <property type="entry name" value="Peptidases_S53"/>
    <property type="match status" value="1"/>
</dbReference>
<dbReference type="GO" id="GO:0006508">
    <property type="term" value="P:proteolysis"/>
    <property type="evidence" value="ECO:0007669"/>
    <property type="project" value="UniProtKB-KW"/>
</dbReference>
<evidence type="ECO:0000313" key="11">
    <source>
        <dbReference type="Proteomes" id="UP000000346"/>
    </source>
</evidence>
<evidence type="ECO:0000256" key="5">
    <source>
        <dbReference type="ARBA" id="ARBA00022825"/>
    </source>
</evidence>
<evidence type="ECO:0000259" key="9">
    <source>
        <dbReference type="PROSITE" id="PS51695"/>
    </source>
</evidence>
<name>D9PZ38_ACIS3</name>
<dbReference type="HOGENOM" id="CLU_006754_0_0_2"/>
<dbReference type="SMART" id="SM00944">
    <property type="entry name" value="Pro-kuma_activ"/>
    <property type="match status" value="1"/>
</dbReference>
<sequence>MNINASNGQLLGGRLKGVLGLLLVAILLIAMVSPAEAEAMGIRPQQPPQRLAEPLPGFRLVGQAPPQSQVVGVLYVPLRDVPLIFYYAQAVSDPGSPLYHKFLTPSQAASMFYPSGEVREAVGYLRSHGLRVIAVAGSMIAFSGPASAIERALGVSIGVFSNGTSSYYAVTGYRGNPLGLLPYVSNVTGLVFRPLLSLASFTPIKGQEVYVTTEAYPLTKVALAYNVTPLYSRGYTGQGVNVGIVDLYGDPEIYQVMSYYDKAFGLPPVNLTVVPIGPYNPNLGVLTGWDVEIDLDVEAVHSIAPRAHIYLYIAAGYLPLSAVIAYIDQHDNVSIVSQSFGIPESMFSNMGAPFYYYNVYLSDVYYALGAAEGITFLAASGNGGGMGYSAGPVGDVNYPASSPWVLAVGGTTTYLDFYPNGSVSSYYSTAWSSAGFVPYMQNVGGSTGGYSAYEPMPWWQEGVAPRPPEGFPHGRAVPDVSANANIFPGVYEVTYNNVTIVEGGTSEASPLTAGLLALVEGYVGHGLGLIAPTLYAMYRAYPAAIDGVTFGYNIPWRARGNYSLVTGLGTINAGQLAFALSNKYIMDRVKSMLPSLSVKVNVIGAPSDLELVPGHRVTVVANITYPDGAPVAFGSFQVTLETAQGVGLTQSMTFNGTLWEAEVTVPANVSGPTLIVVGGSSGGLRGESFIEGFIGYFVSFAYPTAAYPWDPSLGLPVEVNLTYVNGTPGPQITYNVSLLYYNYVTNSYSVYNSTVIVVQGNFAQGVVTFRAPYGYVLMEARPPAFGVVPMFFGDSLQDTVVLGESAMMPGTVEPGQDIVVMGYVLPPVETQAYTSYSTGQSLFDTIALGSNVTVTLEYLNGTPVASSQAFYDPALGYYLGTLKVPQLRPGLYWVLLNASYNSTTLGGLVEGYGVDMIYVGQQLNIRAWAAPSEPAEGQGVTIYADVTYQNGTPVRYGLFSAVLVPKADASAYWQLDGEPQATVMLYYNSTLGLWVGSAVMPSLYSQGSTGLSGLYLGEPWVAVITGASFNGMPARPAVNVTIMETKYAYYANETLGPGSFYPYDDLFYDVNITGYSGPIEDSILNGTVYIVDSNVTLVNVRSLGRLYLVNSTAKLMESQLSYLGVRGGTVYLYASDVVNRLSSNGTVSYVLPSRLMNIIELDTNTAIANLSRQLRSIYYYLNSRISSLNQTAEGLSLSLRELNSTVAMLSGDVAKQSEELSSNVTQLSLQLHFLSQEVNAANSTALEAQAGSQRALREAGLYMDAMVVSAASAIISVAALVSVTRKSKRGS</sequence>
<dbReference type="Gene3D" id="3.40.50.200">
    <property type="entry name" value="Peptidase S8/S53 domain"/>
    <property type="match status" value="1"/>
</dbReference>
<dbReference type="Pfam" id="PF00082">
    <property type="entry name" value="Peptidase_S8"/>
    <property type="match status" value="1"/>
</dbReference>
<dbReference type="KEGG" id="asc:ASAC_1420"/>
<evidence type="ECO:0000256" key="7">
    <source>
        <dbReference type="ARBA" id="ARBA00023145"/>
    </source>
</evidence>
<dbReference type="PANTHER" id="PTHR14218">
    <property type="entry name" value="PROTEASE S8 TRIPEPTIDYL PEPTIDASE I CLN2"/>
    <property type="match status" value="1"/>
</dbReference>
<dbReference type="InterPro" id="IPR036852">
    <property type="entry name" value="Peptidase_S8/S53_dom_sf"/>
</dbReference>
<dbReference type="Pfam" id="PF09286">
    <property type="entry name" value="Pro-kuma_activ"/>
    <property type="match status" value="1"/>
</dbReference>
<keyword evidence="7" id="KW-0865">Zymogen</keyword>
<dbReference type="GO" id="GO:0046872">
    <property type="term" value="F:metal ion binding"/>
    <property type="evidence" value="ECO:0007669"/>
    <property type="project" value="UniProtKB-KW"/>
</dbReference>
<keyword evidence="2 10" id="KW-0645">Protease</keyword>
<evidence type="ECO:0000256" key="8">
    <source>
        <dbReference type="SAM" id="Phobius"/>
    </source>
</evidence>
<dbReference type="eggNOG" id="arCOG03665">
    <property type="taxonomic scope" value="Archaea"/>
</dbReference>
<gene>
    <name evidence="10" type="ordered locus">ASAC_1420</name>
</gene>
<dbReference type="PROSITE" id="PS51695">
    <property type="entry name" value="SEDOLISIN"/>
    <property type="match status" value="1"/>
</dbReference>
<dbReference type="EMBL" id="CP001742">
    <property type="protein sequence ID" value="ADL19825.1"/>
    <property type="molecule type" value="Genomic_DNA"/>
</dbReference>